<keyword evidence="3 6" id="KW-0862">Zinc</keyword>
<comment type="cofactor">
    <cofactor evidence="6">
        <name>Zn(2+)</name>
        <dbReference type="ChEBI" id="CHEBI:29105"/>
    </cofactor>
    <text evidence="6">Binds 1 zinc ion per subunit.</text>
</comment>
<organism evidence="8 9">
    <name type="scientific">Leptothoe spongobia TAU-MAC 1115</name>
    <dbReference type="NCBI Taxonomy" id="1967444"/>
    <lineage>
        <taxon>Bacteria</taxon>
        <taxon>Bacillati</taxon>
        <taxon>Cyanobacteriota</taxon>
        <taxon>Cyanophyceae</taxon>
        <taxon>Nodosilineales</taxon>
        <taxon>Cymatolegaceae</taxon>
        <taxon>Leptothoe</taxon>
        <taxon>Leptothoe spongobia</taxon>
    </lineage>
</organism>
<comment type="function">
    <text evidence="6">Catalyzes the dehydration of methylthioribulose-1-phosphate (MTRu-1-P) into 2,3-diketo-5-methylthiopentyl-1-phosphate (DK-MTP-1-P).</text>
</comment>
<dbReference type="InterPro" id="IPR001303">
    <property type="entry name" value="Aldolase_II/adducin_N"/>
</dbReference>
<feature type="binding site" evidence="6">
    <location>
        <position position="97"/>
    </location>
    <ligand>
        <name>Zn(2+)</name>
        <dbReference type="ChEBI" id="CHEBI:29105"/>
    </ligand>
</feature>
<dbReference type="PANTHER" id="PTHR10640">
    <property type="entry name" value="METHYLTHIORIBULOSE-1-PHOSPHATE DEHYDRATASE"/>
    <property type="match status" value="1"/>
</dbReference>
<name>A0A947GLQ9_9CYAN</name>
<feature type="domain" description="Class II aldolase/adducin N-terminal" evidence="7">
    <location>
        <begin position="8"/>
        <end position="196"/>
    </location>
</feature>
<keyword evidence="4 6" id="KW-0486">Methionine biosynthesis</keyword>
<dbReference type="AlphaFoldDB" id="A0A947GLQ9"/>
<dbReference type="Gene3D" id="3.40.225.10">
    <property type="entry name" value="Class II aldolase/adducin N-terminal domain"/>
    <property type="match status" value="1"/>
</dbReference>
<evidence type="ECO:0000256" key="6">
    <source>
        <dbReference type="HAMAP-Rule" id="MF_01677"/>
    </source>
</evidence>
<evidence type="ECO:0000256" key="3">
    <source>
        <dbReference type="ARBA" id="ARBA00022833"/>
    </source>
</evidence>
<dbReference type="HAMAP" id="MF_01677">
    <property type="entry name" value="Salvage_MtnB"/>
    <property type="match status" value="1"/>
</dbReference>
<accession>A0A947GLQ9</accession>
<dbReference type="Pfam" id="PF00596">
    <property type="entry name" value="Aldolase_II"/>
    <property type="match status" value="1"/>
</dbReference>
<evidence type="ECO:0000313" key="9">
    <source>
        <dbReference type="Proteomes" id="UP000717364"/>
    </source>
</evidence>
<gene>
    <name evidence="6 8" type="primary">mtnB</name>
    <name evidence="8" type="ORF">IXB50_18935</name>
</gene>
<evidence type="ECO:0000313" key="8">
    <source>
        <dbReference type="EMBL" id="MBT9317503.1"/>
    </source>
</evidence>
<dbReference type="GO" id="GO:0046570">
    <property type="term" value="F:methylthioribulose 1-phosphate dehydratase activity"/>
    <property type="evidence" value="ECO:0007669"/>
    <property type="project" value="UniProtKB-UniRule"/>
</dbReference>
<dbReference type="SMART" id="SM01007">
    <property type="entry name" value="Aldolase_II"/>
    <property type="match status" value="1"/>
</dbReference>
<evidence type="ECO:0000259" key="7">
    <source>
        <dbReference type="SMART" id="SM01007"/>
    </source>
</evidence>
<dbReference type="EC" id="4.2.1.109" evidence="6"/>
<comment type="caution">
    <text evidence="8">The sequence shown here is derived from an EMBL/GenBank/DDBJ whole genome shotgun (WGS) entry which is preliminary data.</text>
</comment>
<keyword evidence="2 6" id="KW-0479">Metal-binding</keyword>
<sequence>MDGHTMHDDLINIMQLAYNRGWTLGTGGNFSAVLQRDPLHLLMAPSGVDKGTVKADDLIVVDQQGTVIQGEGKASAETALHRTLALHANAGAVLHTHSPYATVLSLHFVSQGRVSWEGYEMQKGIVGINTHDTRLELPILPNTQDMTTLGQNITLPCTDWPYGLLLAGHGLYVWGRNLFEAKRHLEIYEFLLQVKYLETGNCLPSQ</sequence>
<comment type="catalytic activity">
    <reaction evidence="6">
        <text>5-(methylsulfanyl)-D-ribulose 1-phosphate = 5-methylsulfanyl-2,3-dioxopentyl phosphate + H2O</text>
        <dbReference type="Rhea" id="RHEA:15549"/>
        <dbReference type="ChEBI" id="CHEBI:15377"/>
        <dbReference type="ChEBI" id="CHEBI:58548"/>
        <dbReference type="ChEBI" id="CHEBI:58828"/>
        <dbReference type="EC" id="4.2.1.109"/>
    </reaction>
</comment>
<feature type="binding site" evidence="6">
    <location>
        <position position="95"/>
    </location>
    <ligand>
        <name>Zn(2+)</name>
        <dbReference type="ChEBI" id="CHEBI:29105"/>
    </ligand>
</feature>
<evidence type="ECO:0000256" key="2">
    <source>
        <dbReference type="ARBA" id="ARBA00022723"/>
    </source>
</evidence>
<reference evidence="8" key="1">
    <citation type="submission" date="2020-11" db="EMBL/GenBank/DDBJ databases">
        <authorList>
            <person name="Konstantinou D."/>
            <person name="Gkelis S."/>
            <person name="Popin R."/>
            <person name="Fewer D."/>
            <person name="Sivonen K."/>
        </authorList>
    </citation>
    <scope>NUCLEOTIDE SEQUENCE</scope>
    <source>
        <strain evidence="8">TAU-MAC 1115</strain>
    </source>
</reference>
<evidence type="ECO:0000256" key="4">
    <source>
        <dbReference type="ARBA" id="ARBA00023167"/>
    </source>
</evidence>
<proteinExistence type="inferred from homology"/>
<evidence type="ECO:0000256" key="1">
    <source>
        <dbReference type="ARBA" id="ARBA00022605"/>
    </source>
</evidence>
<keyword evidence="9" id="KW-1185">Reference proteome</keyword>
<keyword evidence="1 6" id="KW-0028">Amino-acid biosynthesis</keyword>
<evidence type="ECO:0000256" key="5">
    <source>
        <dbReference type="ARBA" id="ARBA00023239"/>
    </source>
</evidence>
<dbReference type="PANTHER" id="PTHR10640:SF7">
    <property type="entry name" value="METHYLTHIORIBULOSE-1-PHOSPHATE DEHYDRATASE"/>
    <property type="match status" value="1"/>
</dbReference>
<protein>
    <recommendedName>
        <fullName evidence="6">Methylthioribulose-1-phosphate dehydratase</fullName>
        <shortName evidence="6">MTRu-1-P dehydratase</shortName>
        <ecNumber evidence="6">4.2.1.109</ecNumber>
    </recommendedName>
</protein>
<dbReference type="GO" id="GO:0019509">
    <property type="term" value="P:L-methionine salvage from methylthioadenosine"/>
    <property type="evidence" value="ECO:0007669"/>
    <property type="project" value="UniProtKB-UniRule"/>
</dbReference>
<dbReference type="GO" id="GO:0005737">
    <property type="term" value="C:cytoplasm"/>
    <property type="evidence" value="ECO:0007669"/>
    <property type="project" value="UniProtKB-UniRule"/>
</dbReference>
<dbReference type="EMBL" id="JADOES010000048">
    <property type="protein sequence ID" value="MBT9317503.1"/>
    <property type="molecule type" value="Genomic_DNA"/>
</dbReference>
<dbReference type="GO" id="GO:0008270">
    <property type="term" value="F:zinc ion binding"/>
    <property type="evidence" value="ECO:0007669"/>
    <property type="project" value="UniProtKB-UniRule"/>
</dbReference>
<dbReference type="InterPro" id="IPR036409">
    <property type="entry name" value="Aldolase_II/adducin_N_sf"/>
</dbReference>
<dbReference type="NCBIfam" id="TIGR03328">
    <property type="entry name" value="salvage_mtnB"/>
    <property type="match status" value="1"/>
</dbReference>
<comment type="similarity">
    <text evidence="6">Belongs to the aldolase class II family. MtnB subfamily.</text>
</comment>
<reference evidence="8" key="2">
    <citation type="journal article" date="2021" name="Mar. Drugs">
        <title>Genome Reduction and Secondary Metabolism of the Marine Sponge-Associated Cyanobacterium Leptothoe.</title>
        <authorList>
            <person name="Konstantinou D."/>
            <person name="Popin R.V."/>
            <person name="Fewer D.P."/>
            <person name="Sivonen K."/>
            <person name="Gkelis S."/>
        </authorList>
    </citation>
    <scope>NUCLEOTIDE SEQUENCE</scope>
    <source>
        <strain evidence="8">TAU-MAC 1115</strain>
    </source>
</reference>
<dbReference type="Proteomes" id="UP000717364">
    <property type="component" value="Unassembled WGS sequence"/>
</dbReference>
<keyword evidence="5 6" id="KW-0456">Lyase</keyword>
<comment type="pathway">
    <text evidence="6">Amino-acid biosynthesis; L-methionine biosynthesis via salvage pathway; L-methionine from S-methyl-5-thio-alpha-D-ribose 1-phosphate: step 2/6.</text>
</comment>
<dbReference type="SUPFAM" id="SSF53639">
    <property type="entry name" value="AraD/HMP-PK domain-like"/>
    <property type="match status" value="1"/>
</dbReference>
<dbReference type="InterPro" id="IPR017714">
    <property type="entry name" value="MethylthioRu-1-P_deHdtase_MtnB"/>
</dbReference>